<reference evidence="1 2" key="1">
    <citation type="submission" date="2024-01" db="EMBL/GenBank/DDBJ databases">
        <title>The genomes of 5 underutilized Papilionoideae crops provide insights into root nodulation and disease resistanc.</title>
        <authorList>
            <person name="Jiang F."/>
        </authorList>
    </citation>
    <scope>NUCLEOTIDE SEQUENCE [LARGE SCALE GENOMIC DNA]</scope>
    <source>
        <strain evidence="1">LVBAO_FW01</strain>
        <tissue evidence="1">Leaves</tissue>
    </source>
</reference>
<dbReference type="AlphaFoldDB" id="A0AAN9KBG8"/>
<name>A0AAN9KBG8_CANGL</name>
<keyword evidence="2" id="KW-1185">Reference proteome</keyword>
<protein>
    <submittedName>
        <fullName evidence="1">Uncharacterized protein</fullName>
    </submittedName>
</protein>
<evidence type="ECO:0000313" key="1">
    <source>
        <dbReference type="EMBL" id="KAK7313258.1"/>
    </source>
</evidence>
<comment type="caution">
    <text evidence="1">The sequence shown here is derived from an EMBL/GenBank/DDBJ whole genome shotgun (WGS) entry which is preliminary data.</text>
</comment>
<dbReference type="EMBL" id="JAYMYQ010000009">
    <property type="protein sequence ID" value="KAK7313258.1"/>
    <property type="molecule type" value="Genomic_DNA"/>
</dbReference>
<organism evidence="1 2">
    <name type="scientific">Canavalia gladiata</name>
    <name type="common">Sword bean</name>
    <name type="synonym">Dolichos gladiatus</name>
    <dbReference type="NCBI Taxonomy" id="3824"/>
    <lineage>
        <taxon>Eukaryota</taxon>
        <taxon>Viridiplantae</taxon>
        <taxon>Streptophyta</taxon>
        <taxon>Embryophyta</taxon>
        <taxon>Tracheophyta</taxon>
        <taxon>Spermatophyta</taxon>
        <taxon>Magnoliopsida</taxon>
        <taxon>eudicotyledons</taxon>
        <taxon>Gunneridae</taxon>
        <taxon>Pentapetalae</taxon>
        <taxon>rosids</taxon>
        <taxon>fabids</taxon>
        <taxon>Fabales</taxon>
        <taxon>Fabaceae</taxon>
        <taxon>Papilionoideae</taxon>
        <taxon>50 kb inversion clade</taxon>
        <taxon>NPAAA clade</taxon>
        <taxon>indigoferoid/millettioid clade</taxon>
        <taxon>Phaseoleae</taxon>
        <taxon>Canavalia</taxon>
    </lineage>
</organism>
<sequence>MIGQRIHDEQNTWMVVPFLWNRMFPLGFLDHTMFLDTQPSEVVSIGHCRIFPRHGLEQGQVPNAIHSSREKTRNRLALLGGPGLNSRIASRYQNKPAFIQVPYLEKFGKGSFWSYLEKQAHNQPLIPMVRQANLKSINPVTIVTEWARKVRPEKRVSYLETKMAGFRAGYEAGNGWYGSKVEVVDFE</sequence>
<dbReference type="Proteomes" id="UP001367508">
    <property type="component" value="Unassembled WGS sequence"/>
</dbReference>
<proteinExistence type="predicted"/>
<accession>A0AAN9KBG8</accession>
<evidence type="ECO:0000313" key="2">
    <source>
        <dbReference type="Proteomes" id="UP001367508"/>
    </source>
</evidence>
<gene>
    <name evidence="1" type="ORF">VNO77_37876</name>
</gene>